<dbReference type="AlphaFoldDB" id="A0A1Q9R276"/>
<evidence type="ECO:0000313" key="1">
    <source>
        <dbReference type="EMBL" id="OLS61499.1"/>
    </source>
</evidence>
<proteinExistence type="predicted"/>
<gene>
    <name evidence="1" type="ORF">PSEMO_35660</name>
</gene>
<dbReference type="EMBL" id="MKZO01000031">
    <property type="protein sequence ID" value="OLS61499.1"/>
    <property type="molecule type" value="Genomic_DNA"/>
</dbReference>
<dbReference type="OrthoDB" id="7007207at2"/>
<dbReference type="Proteomes" id="UP000186736">
    <property type="component" value="Unassembled WGS sequence"/>
</dbReference>
<accession>A0A1Q9R276</accession>
<reference evidence="1 2" key="1">
    <citation type="submission" date="2016-10" db="EMBL/GenBank/DDBJ databases">
        <title>Genome Sequence of Pseudomonas putida GM4FR.</title>
        <authorList>
            <person name="Poehlein A."/>
            <person name="Wemheuer F."/>
            <person name="Hollensteiner J."/>
            <person name="Wemheuer B."/>
        </authorList>
    </citation>
    <scope>NUCLEOTIDE SEQUENCE [LARGE SCALE GENOMIC DNA]</scope>
    <source>
        <strain evidence="1 2">GM4FR</strain>
    </source>
</reference>
<name>A0A1Q9R276_PSEPU</name>
<evidence type="ECO:0000313" key="2">
    <source>
        <dbReference type="Proteomes" id="UP000186736"/>
    </source>
</evidence>
<dbReference type="RefSeq" id="WP_075804349.1">
    <property type="nucleotide sequence ID" value="NZ_MKZO01000031.1"/>
</dbReference>
<protein>
    <submittedName>
        <fullName evidence="1">Uncharacterized protein</fullName>
    </submittedName>
</protein>
<organism evidence="1 2">
    <name type="scientific">Pseudomonas putida</name>
    <name type="common">Arthrobacter siderocapsulatus</name>
    <dbReference type="NCBI Taxonomy" id="303"/>
    <lineage>
        <taxon>Bacteria</taxon>
        <taxon>Pseudomonadati</taxon>
        <taxon>Pseudomonadota</taxon>
        <taxon>Gammaproteobacteria</taxon>
        <taxon>Pseudomonadales</taxon>
        <taxon>Pseudomonadaceae</taxon>
        <taxon>Pseudomonas</taxon>
    </lineage>
</organism>
<comment type="caution">
    <text evidence="1">The sequence shown here is derived from an EMBL/GenBank/DDBJ whole genome shotgun (WGS) entry which is preliminary data.</text>
</comment>
<sequence>MADLYGLRTRDAAGVVTLDTTVTPIRSLKMMTVTGNGAFDQYFSVPEITAGSFVVVDTLEDRNEFTFSPQAWYSPGQLHLRQPRTMTWQLMILSLGSDAPAAGGAYGIRTYNNNALTQIDAVNRVLSVRYNGIFNIGFQGPNSGTQIDWGDVTFPAPITTYERPLVFLNAADYMMVGNFSIKGGPGNWTGFRLRAWNNQTFHGPTALYPMWINWYCASYLAPTSPAGAYGASVRDAANNRTFVTTANLALLNSQPAADKFVLTGTPITRPNYYAPSAQMPWTGSTADYVLANALFSCTNIGQTTQPFRANFGGFLPGNRSILQMYCDNATSGVDPLTSNGRTLFASRPMKPL</sequence>